<name>A0ABT6Y935_9BACT</name>
<evidence type="ECO:0000313" key="2">
    <source>
        <dbReference type="EMBL" id="MDI9860092.1"/>
    </source>
</evidence>
<proteinExistence type="predicted"/>
<dbReference type="EMBL" id="JASHIF010000010">
    <property type="protein sequence ID" value="MDI9860092.1"/>
    <property type="molecule type" value="Genomic_DNA"/>
</dbReference>
<organism evidence="2 3">
    <name type="scientific">Flectobacillus roseus</name>
    <dbReference type="NCBI Taxonomy" id="502259"/>
    <lineage>
        <taxon>Bacteria</taxon>
        <taxon>Pseudomonadati</taxon>
        <taxon>Bacteroidota</taxon>
        <taxon>Cytophagia</taxon>
        <taxon>Cytophagales</taxon>
        <taxon>Flectobacillaceae</taxon>
        <taxon>Flectobacillus</taxon>
    </lineage>
</organism>
<dbReference type="InterPro" id="IPR036291">
    <property type="entry name" value="NAD(P)-bd_dom_sf"/>
</dbReference>
<dbReference type="Gene3D" id="3.40.50.720">
    <property type="entry name" value="NAD(P)-binding Rossmann-like Domain"/>
    <property type="match status" value="1"/>
</dbReference>
<evidence type="ECO:0000313" key="3">
    <source>
        <dbReference type="Proteomes" id="UP001236507"/>
    </source>
</evidence>
<comment type="caution">
    <text evidence="2">The sequence shown here is derived from an EMBL/GenBank/DDBJ whole genome shotgun (WGS) entry which is preliminary data.</text>
</comment>
<protein>
    <submittedName>
        <fullName evidence="2">NAD(P)H-binding protein</fullName>
    </submittedName>
</protein>
<dbReference type="PANTHER" id="PTHR14097:SF7">
    <property type="entry name" value="OXIDOREDUCTASE HTATIP2"/>
    <property type="match status" value="1"/>
</dbReference>
<dbReference type="InterPro" id="IPR016040">
    <property type="entry name" value="NAD(P)-bd_dom"/>
</dbReference>
<gene>
    <name evidence="2" type="ORF">QM524_12800</name>
</gene>
<accession>A0ABT6Y935</accession>
<dbReference type="SUPFAM" id="SSF51735">
    <property type="entry name" value="NAD(P)-binding Rossmann-fold domains"/>
    <property type="match status" value="1"/>
</dbReference>
<dbReference type="RefSeq" id="WP_283344906.1">
    <property type="nucleotide sequence ID" value="NZ_JASHIF010000010.1"/>
</dbReference>
<dbReference type="PANTHER" id="PTHR14097">
    <property type="entry name" value="OXIDOREDUCTASE HTATIP2"/>
    <property type="match status" value="1"/>
</dbReference>
<keyword evidence="3" id="KW-1185">Reference proteome</keyword>
<feature type="domain" description="NAD(P)-binding" evidence="1">
    <location>
        <begin position="8"/>
        <end position="120"/>
    </location>
</feature>
<evidence type="ECO:0000259" key="1">
    <source>
        <dbReference type="Pfam" id="PF13460"/>
    </source>
</evidence>
<dbReference type="Proteomes" id="UP001236507">
    <property type="component" value="Unassembled WGS sequence"/>
</dbReference>
<dbReference type="Pfam" id="PF13460">
    <property type="entry name" value="NAD_binding_10"/>
    <property type="match status" value="1"/>
</dbReference>
<sequence>MKHAIIIGATGLVGSTLTHQLLQDDYFSKVTLLVRKPLPITHPKLEQVIFDFEHPDTSKVKGDVLFCAMGTTLKKAGSKGAQYLIDCEYPYRVGQIAHSNGIENYILVSSIGADANSSSFYLRTKGELEQKLSALGFSKLVSVRPSLILGNRGEFRFGEKLGVVLDSILSPLMIGPLKKYRGVHVDKIVRMLIKVSKESFPDKTTSIESDAIYAL</sequence>
<reference evidence="2 3" key="1">
    <citation type="submission" date="2023-05" db="EMBL/GenBank/DDBJ databases">
        <title>Novel species of genus Flectobacillus isolated from stream in China.</title>
        <authorList>
            <person name="Lu H."/>
        </authorList>
    </citation>
    <scope>NUCLEOTIDE SEQUENCE [LARGE SCALE GENOMIC DNA]</scope>
    <source>
        <strain evidence="2 3">KCTC 42575</strain>
    </source>
</reference>